<dbReference type="Gene3D" id="3.30.2310.20">
    <property type="entry name" value="RelE-like"/>
    <property type="match status" value="1"/>
</dbReference>
<dbReference type="InterPro" id="IPR007712">
    <property type="entry name" value="RelE/ParE_toxin"/>
</dbReference>
<reference evidence="3 5" key="1">
    <citation type="submission" date="2015-09" db="EMBL/GenBank/DDBJ databases">
        <authorList>
            <consortium name="Pathogen Informatics"/>
        </authorList>
    </citation>
    <scope>NUCLEOTIDE SEQUENCE [LARGE SCALE GENOMIC DNA]</scope>
    <source>
        <strain evidence="3 5">2789STDY5834898</strain>
    </source>
</reference>
<proteinExistence type="predicted"/>
<dbReference type="InterPro" id="IPR004386">
    <property type="entry name" value="Toxin_YafQ-like"/>
</dbReference>
<evidence type="ECO:0000256" key="2">
    <source>
        <dbReference type="PIRSR" id="PIRSR006156-1"/>
    </source>
</evidence>
<dbReference type="EMBL" id="CZAO01000002">
    <property type="protein sequence ID" value="CUO95514.1"/>
    <property type="molecule type" value="Genomic_DNA"/>
</dbReference>
<keyword evidence="1" id="KW-1277">Toxin-antitoxin system</keyword>
<sequence>MKKIRYSTKAKKDLKKYRNDLQLMKALYDVLEKLANGTILPKEYKAHVLIGKYKDCMECHIKSNFLLIWIDTEHDVIEIVRIGSHSELF</sequence>
<gene>
    <name evidence="3" type="primary">yafQ</name>
    <name evidence="4" type="ORF">DWW83_16650</name>
    <name evidence="3" type="ORF">ERS852510_00508</name>
</gene>
<dbReference type="GO" id="GO:0016787">
    <property type="term" value="F:hydrolase activity"/>
    <property type="evidence" value="ECO:0007669"/>
    <property type="project" value="UniProtKB-KW"/>
</dbReference>
<evidence type="ECO:0000313" key="4">
    <source>
        <dbReference type="EMBL" id="RGU36965.1"/>
    </source>
</evidence>
<accession>A0A174J729</accession>
<dbReference type="SUPFAM" id="SSF143011">
    <property type="entry name" value="RelE-like"/>
    <property type="match status" value="1"/>
</dbReference>
<name>A0A174J729_BACUN</name>
<dbReference type="EC" id="3.1.-.-" evidence="3"/>
<dbReference type="AlphaFoldDB" id="A0A174J729"/>
<reference evidence="4 6" key="2">
    <citation type="submission" date="2018-08" db="EMBL/GenBank/DDBJ databases">
        <title>A genome reference for cultivated species of the human gut microbiota.</title>
        <authorList>
            <person name="Zou Y."/>
            <person name="Xue W."/>
            <person name="Luo G."/>
        </authorList>
    </citation>
    <scope>NUCLEOTIDE SEQUENCE [LARGE SCALE GENOMIC DNA]</scope>
    <source>
        <strain evidence="4 6">AF17-20</strain>
    </source>
</reference>
<feature type="active site" description="Proton donor" evidence="2">
    <location>
        <position position="85"/>
    </location>
</feature>
<evidence type="ECO:0000256" key="1">
    <source>
        <dbReference type="ARBA" id="ARBA00022649"/>
    </source>
</evidence>
<evidence type="ECO:0000313" key="3">
    <source>
        <dbReference type="EMBL" id="CUO95514.1"/>
    </source>
</evidence>
<dbReference type="GO" id="GO:0004521">
    <property type="term" value="F:RNA endonuclease activity"/>
    <property type="evidence" value="ECO:0007669"/>
    <property type="project" value="TreeGrafter"/>
</dbReference>
<dbReference type="Pfam" id="PF15738">
    <property type="entry name" value="YafQ_toxin"/>
    <property type="match status" value="1"/>
</dbReference>
<evidence type="ECO:0000313" key="5">
    <source>
        <dbReference type="Proteomes" id="UP000095766"/>
    </source>
</evidence>
<dbReference type="Proteomes" id="UP000095766">
    <property type="component" value="Unassembled WGS sequence"/>
</dbReference>
<protein>
    <submittedName>
        <fullName evidence="3">Addiction module toxin, RelE/StbE family</fullName>
        <ecNumber evidence="3">3.1.-.-</ecNumber>
    </submittedName>
    <submittedName>
        <fullName evidence="4">Type II toxin-antitoxin system YafQ family toxin</fullName>
    </submittedName>
</protein>
<keyword evidence="3" id="KW-0378">Hydrolase</keyword>
<dbReference type="Proteomes" id="UP000284022">
    <property type="component" value="Unassembled WGS sequence"/>
</dbReference>
<evidence type="ECO:0000313" key="6">
    <source>
        <dbReference type="Proteomes" id="UP000284022"/>
    </source>
</evidence>
<dbReference type="PANTHER" id="PTHR40588:SF1">
    <property type="entry name" value="MRNA INTERFERASE TOXIN YAFQ"/>
    <property type="match status" value="1"/>
</dbReference>
<dbReference type="EMBL" id="QRXV01000019">
    <property type="protein sequence ID" value="RGU36965.1"/>
    <property type="molecule type" value="Genomic_DNA"/>
</dbReference>
<organism evidence="3 5">
    <name type="scientific">Bacteroides uniformis</name>
    <dbReference type="NCBI Taxonomy" id="820"/>
    <lineage>
        <taxon>Bacteria</taxon>
        <taxon>Pseudomonadati</taxon>
        <taxon>Bacteroidota</taxon>
        <taxon>Bacteroidia</taxon>
        <taxon>Bacteroidales</taxon>
        <taxon>Bacteroidaceae</taxon>
        <taxon>Bacteroides</taxon>
    </lineage>
</organism>
<dbReference type="GO" id="GO:0006402">
    <property type="term" value="P:mRNA catabolic process"/>
    <property type="evidence" value="ECO:0007669"/>
    <property type="project" value="TreeGrafter"/>
</dbReference>
<dbReference type="GO" id="GO:0006415">
    <property type="term" value="P:translational termination"/>
    <property type="evidence" value="ECO:0007669"/>
    <property type="project" value="TreeGrafter"/>
</dbReference>
<dbReference type="InterPro" id="IPR035093">
    <property type="entry name" value="RelE/ParE_toxin_dom_sf"/>
</dbReference>
<dbReference type="RefSeq" id="WP_008663492.1">
    <property type="nucleotide sequence ID" value="NZ_BQNO01000001.1"/>
</dbReference>
<dbReference type="PIRSF" id="PIRSF006156">
    <property type="entry name" value="YafQ"/>
    <property type="match status" value="1"/>
</dbReference>
<dbReference type="NCBIfam" id="TIGR02385">
    <property type="entry name" value="RelE_StbE"/>
    <property type="match status" value="1"/>
</dbReference>
<dbReference type="PANTHER" id="PTHR40588">
    <property type="entry name" value="MRNA INTERFERASE TOXIN YAFQ"/>
    <property type="match status" value="1"/>
</dbReference>